<dbReference type="InterPro" id="IPR000014">
    <property type="entry name" value="PAS"/>
</dbReference>
<comment type="catalytic activity">
    <reaction evidence="1">
        <text>ATP + protein L-histidine = ADP + protein N-phospho-L-histidine.</text>
        <dbReference type="EC" id="2.7.13.3"/>
    </reaction>
</comment>
<keyword evidence="6" id="KW-0418">Kinase</keyword>
<evidence type="ECO:0000256" key="4">
    <source>
        <dbReference type="ARBA" id="ARBA00022679"/>
    </source>
</evidence>
<dbReference type="InterPro" id="IPR029016">
    <property type="entry name" value="GAF-like_dom_sf"/>
</dbReference>
<dbReference type="InterPro" id="IPR004358">
    <property type="entry name" value="Sig_transdc_His_kin-like_C"/>
</dbReference>
<dbReference type="PROSITE" id="PS50109">
    <property type="entry name" value="HIS_KIN"/>
    <property type="match status" value="1"/>
</dbReference>
<dbReference type="SMART" id="SM00388">
    <property type="entry name" value="HisKA"/>
    <property type="match status" value="1"/>
</dbReference>
<dbReference type="Pfam" id="PF00512">
    <property type="entry name" value="HisKA"/>
    <property type="match status" value="1"/>
</dbReference>
<dbReference type="CDD" id="cd00082">
    <property type="entry name" value="HisKA"/>
    <property type="match status" value="1"/>
</dbReference>
<dbReference type="InterPro" id="IPR013656">
    <property type="entry name" value="PAS_4"/>
</dbReference>
<dbReference type="Pfam" id="PF13492">
    <property type="entry name" value="GAF_3"/>
    <property type="match status" value="1"/>
</dbReference>
<keyword evidence="7" id="KW-0067">ATP-binding</keyword>
<organism evidence="11 12">
    <name type="scientific">Stigmatella aurantiaca</name>
    <dbReference type="NCBI Taxonomy" id="41"/>
    <lineage>
        <taxon>Bacteria</taxon>
        <taxon>Pseudomonadati</taxon>
        <taxon>Myxococcota</taxon>
        <taxon>Myxococcia</taxon>
        <taxon>Myxococcales</taxon>
        <taxon>Cystobacterineae</taxon>
        <taxon>Archangiaceae</taxon>
        <taxon>Stigmatella</taxon>
    </lineage>
</organism>
<evidence type="ECO:0000313" key="12">
    <source>
        <dbReference type="Proteomes" id="UP000182719"/>
    </source>
</evidence>
<dbReference type="RefSeq" id="WP_075010075.1">
    <property type="nucleotide sequence ID" value="NZ_FOAP01000022.1"/>
</dbReference>
<accession>A0A1H8AVH9</accession>
<dbReference type="Gene3D" id="3.30.450.40">
    <property type="match status" value="2"/>
</dbReference>
<dbReference type="EMBL" id="FOAP01000022">
    <property type="protein sequence ID" value="SEM73964.1"/>
    <property type="molecule type" value="Genomic_DNA"/>
</dbReference>
<dbReference type="SUPFAM" id="SSF55785">
    <property type="entry name" value="PYP-like sensor domain (PAS domain)"/>
    <property type="match status" value="1"/>
</dbReference>
<evidence type="ECO:0000256" key="2">
    <source>
        <dbReference type="ARBA" id="ARBA00012438"/>
    </source>
</evidence>
<dbReference type="Proteomes" id="UP000182719">
    <property type="component" value="Unassembled WGS sequence"/>
</dbReference>
<evidence type="ECO:0000259" key="10">
    <source>
        <dbReference type="PROSITE" id="PS50112"/>
    </source>
</evidence>
<keyword evidence="12" id="KW-1185">Reference proteome</keyword>
<evidence type="ECO:0000256" key="8">
    <source>
        <dbReference type="ARBA" id="ARBA00023012"/>
    </source>
</evidence>
<dbReference type="SUPFAM" id="SSF47384">
    <property type="entry name" value="Homodimeric domain of signal transducing histidine kinase"/>
    <property type="match status" value="1"/>
</dbReference>
<evidence type="ECO:0000256" key="1">
    <source>
        <dbReference type="ARBA" id="ARBA00000085"/>
    </source>
</evidence>
<dbReference type="Pfam" id="PF01590">
    <property type="entry name" value="GAF"/>
    <property type="match status" value="1"/>
</dbReference>
<dbReference type="InterPro" id="IPR005467">
    <property type="entry name" value="His_kinase_dom"/>
</dbReference>
<dbReference type="Gene3D" id="3.30.565.10">
    <property type="entry name" value="Histidine kinase-like ATPase, C-terminal domain"/>
    <property type="match status" value="1"/>
</dbReference>
<dbReference type="InterPro" id="IPR036890">
    <property type="entry name" value="HATPase_C_sf"/>
</dbReference>
<keyword evidence="8" id="KW-0902">Two-component regulatory system</keyword>
<dbReference type="InterPro" id="IPR003661">
    <property type="entry name" value="HisK_dim/P_dom"/>
</dbReference>
<dbReference type="SMART" id="SM00091">
    <property type="entry name" value="PAS"/>
    <property type="match status" value="1"/>
</dbReference>
<dbReference type="PRINTS" id="PR00344">
    <property type="entry name" value="BCTRLSENSOR"/>
</dbReference>
<dbReference type="NCBIfam" id="TIGR00229">
    <property type="entry name" value="sensory_box"/>
    <property type="match status" value="1"/>
</dbReference>
<dbReference type="Gene3D" id="1.10.287.130">
    <property type="match status" value="1"/>
</dbReference>
<feature type="domain" description="PAS" evidence="10">
    <location>
        <begin position="26"/>
        <end position="73"/>
    </location>
</feature>
<reference evidence="12" key="1">
    <citation type="submission" date="2016-10" db="EMBL/GenBank/DDBJ databases">
        <authorList>
            <person name="Varghese N."/>
            <person name="Submissions S."/>
        </authorList>
    </citation>
    <scope>NUCLEOTIDE SEQUENCE [LARGE SCALE GENOMIC DNA]</scope>
    <source>
        <strain evidence="12">DSM 17044</strain>
    </source>
</reference>
<dbReference type="InterPro" id="IPR035965">
    <property type="entry name" value="PAS-like_dom_sf"/>
</dbReference>
<dbReference type="PANTHER" id="PTHR43065:SF10">
    <property type="entry name" value="PEROXIDE STRESS-ACTIVATED HISTIDINE KINASE MAK3"/>
    <property type="match status" value="1"/>
</dbReference>
<dbReference type="SUPFAM" id="SSF55874">
    <property type="entry name" value="ATPase domain of HSP90 chaperone/DNA topoisomerase II/histidine kinase"/>
    <property type="match status" value="1"/>
</dbReference>
<dbReference type="Pfam" id="PF02518">
    <property type="entry name" value="HATPase_c"/>
    <property type="match status" value="1"/>
</dbReference>
<dbReference type="PANTHER" id="PTHR43065">
    <property type="entry name" value="SENSOR HISTIDINE KINASE"/>
    <property type="match status" value="1"/>
</dbReference>
<dbReference type="SMART" id="SM00387">
    <property type="entry name" value="HATPase_c"/>
    <property type="match status" value="1"/>
</dbReference>
<evidence type="ECO:0000256" key="5">
    <source>
        <dbReference type="ARBA" id="ARBA00022741"/>
    </source>
</evidence>
<dbReference type="InterPro" id="IPR003018">
    <property type="entry name" value="GAF"/>
</dbReference>
<dbReference type="InterPro" id="IPR036097">
    <property type="entry name" value="HisK_dim/P_sf"/>
</dbReference>
<name>A0A1H8AVH9_STIAU</name>
<keyword evidence="5" id="KW-0547">Nucleotide-binding</keyword>
<dbReference type="EC" id="2.7.13.3" evidence="2"/>
<evidence type="ECO:0000256" key="7">
    <source>
        <dbReference type="ARBA" id="ARBA00022840"/>
    </source>
</evidence>
<dbReference type="GO" id="GO:0000155">
    <property type="term" value="F:phosphorelay sensor kinase activity"/>
    <property type="evidence" value="ECO:0007669"/>
    <property type="project" value="InterPro"/>
</dbReference>
<evidence type="ECO:0000256" key="3">
    <source>
        <dbReference type="ARBA" id="ARBA00022553"/>
    </source>
</evidence>
<dbReference type="InterPro" id="IPR003594">
    <property type="entry name" value="HATPase_dom"/>
</dbReference>
<dbReference type="Pfam" id="PF08448">
    <property type="entry name" value="PAS_4"/>
    <property type="match status" value="1"/>
</dbReference>
<dbReference type="AlphaFoldDB" id="A0A1H8AVH9"/>
<evidence type="ECO:0000256" key="6">
    <source>
        <dbReference type="ARBA" id="ARBA00022777"/>
    </source>
</evidence>
<keyword evidence="3" id="KW-0597">Phosphoprotein</keyword>
<dbReference type="OrthoDB" id="9760427at2"/>
<feature type="domain" description="Histidine kinase" evidence="9">
    <location>
        <begin position="653"/>
        <end position="862"/>
    </location>
</feature>
<dbReference type="SMART" id="SM00065">
    <property type="entry name" value="GAF"/>
    <property type="match status" value="2"/>
</dbReference>
<dbReference type="Gene3D" id="3.30.450.20">
    <property type="entry name" value="PAS domain"/>
    <property type="match status" value="1"/>
</dbReference>
<proteinExistence type="predicted"/>
<dbReference type="PROSITE" id="PS50112">
    <property type="entry name" value="PAS"/>
    <property type="match status" value="1"/>
</dbReference>
<gene>
    <name evidence="11" type="ORF">SAMN05444354_12245</name>
</gene>
<evidence type="ECO:0000259" key="9">
    <source>
        <dbReference type="PROSITE" id="PS50109"/>
    </source>
</evidence>
<dbReference type="SUPFAM" id="SSF55781">
    <property type="entry name" value="GAF domain-like"/>
    <property type="match status" value="2"/>
</dbReference>
<protein>
    <recommendedName>
        <fullName evidence="2">histidine kinase</fullName>
        <ecNumber evidence="2">2.7.13.3</ecNumber>
    </recommendedName>
</protein>
<evidence type="ECO:0000313" key="11">
    <source>
        <dbReference type="EMBL" id="SEM73964.1"/>
    </source>
</evidence>
<dbReference type="GO" id="GO:0005524">
    <property type="term" value="F:ATP binding"/>
    <property type="evidence" value="ECO:0007669"/>
    <property type="project" value="UniProtKB-KW"/>
</dbReference>
<sequence length="873" mass="95149">MFSADEEQYRHFDGLHLGLCVIREEKVVYANASMLGLLGRAADEVVGQSFRVLVTSAGAQEMHELYTHLLRGERVPAVYESTLNTSNGPRRAELSITTEARDVMVMARDLSARARHRSALQHVAELGANLPGLRTEEEVLGRVFSELSGLGFTFGYLIPEDDQLRLERMRVAPSSVLGKGAGAWMEGLMGVWSPLLKRVWKEGSAYSADFAWEATHFVPPERSEEVLILLQKAGLHLVGVRIDSAGGPRAILVVAAEWFREEEQAPLRLFGAQVSAALEAALTISQLSAKNTALAALNRLASTAATALEPRAFFELGAQELTRLLGCDTVGLFLRTDESSEAELVFSHGLDVATREFYLRMPLRGSLSGVALQQGVPLVLDAEECFGFTRDNMLRLGYATVAVVPLRVSSRLVGTLVVSFFKHRLLTPLERETLQAMGTHFAAATDSHRMLAELRRRADDLALIQEVGRNMVATLEMDLLMQIGVEGLSLIAGVPEALLMMLDRTGQKLELRAAVRQAHEMMGFTLPTEPPDSSLAAAALHARAPILVQDLPKEPRAHPQLVHITQGTAALVLPLVVRERCIGVAVLLEQKGPRQFTTSELERASAIANQLALALEQARLIEDLKKSYVELAHAQQQLVQRERLAALGELSAVVAHEVRNPLGAIFNSVATIRRMVGPFHPSLPLVDIVGEEADRLNRIVDDLLNFARPPAPSPIPVPLRKLLEDVVRGALADASNNIRVEWVVEPDVPPVLVDERMIRQAFLNLAINSVQAMLQGGILRVGVRRMPGTRGEVEVEFTDTGSGIAAEVRARIFEPFFTTKAKGTGLGLALVKRIVEAHAGSLSLESQPGKGTTFRLLLPCEPESLTPAAQSGT</sequence>
<keyword evidence="4" id="KW-0808">Transferase</keyword>